<reference evidence="2" key="2">
    <citation type="submission" date="2004-02" db="EMBL/GenBank/DDBJ databases">
        <authorList>
            <consortium name="Genoscope"/>
            <consortium name="Whitehead Institute Centre for Genome Research"/>
        </authorList>
    </citation>
    <scope>NUCLEOTIDE SEQUENCE</scope>
</reference>
<proteinExistence type="predicted"/>
<protein>
    <submittedName>
        <fullName evidence="2">Chromosome undetermined SCAF15888, whole genome shotgun sequence</fullName>
    </submittedName>
</protein>
<dbReference type="AlphaFoldDB" id="Q4RDS0"/>
<feature type="non-terminal residue" evidence="2">
    <location>
        <position position="31"/>
    </location>
</feature>
<evidence type="ECO:0000313" key="2">
    <source>
        <dbReference type="EMBL" id="CAG13462.1"/>
    </source>
</evidence>
<reference evidence="2" key="1">
    <citation type="journal article" date="2004" name="Nature">
        <title>Genome duplication in the teleost fish Tetraodon nigroviridis reveals the early vertebrate proto-karyotype.</title>
        <authorList>
            <person name="Jaillon O."/>
            <person name="Aury J.-M."/>
            <person name="Brunet F."/>
            <person name="Petit J.-L."/>
            <person name="Stange-Thomann N."/>
            <person name="Mauceli E."/>
            <person name="Bouneau L."/>
            <person name="Fischer C."/>
            <person name="Ozouf-Costaz C."/>
            <person name="Bernot A."/>
            <person name="Nicaud S."/>
            <person name="Jaffe D."/>
            <person name="Fisher S."/>
            <person name="Lutfalla G."/>
            <person name="Dossat C."/>
            <person name="Segurens B."/>
            <person name="Dasilva C."/>
            <person name="Salanoubat M."/>
            <person name="Levy M."/>
            <person name="Boudet N."/>
            <person name="Castellano S."/>
            <person name="Anthouard V."/>
            <person name="Jubin C."/>
            <person name="Castelli V."/>
            <person name="Katinka M."/>
            <person name="Vacherie B."/>
            <person name="Biemont C."/>
            <person name="Skalli Z."/>
            <person name="Cattolico L."/>
            <person name="Poulain J."/>
            <person name="De Berardinis V."/>
            <person name="Cruaud C."/>
            <person name="Duprat S."/>
            <person name="Brottier P."/>
            <person name="Coutanceau J.-P."/>
            <person name="Gouzy J."/>
            <person name="Parra G."/>
            <person name="Lardier G."/>
            <person name="Chapple C."/>
            <person name="McKernan K.J."/>
            <person name="McEwan P."/>
            <person name="Bosak S."/>
            <person name="Kellis M."/>
            <person name="Volff J.-N."/>
            <person name="Guigo R."/>
            <person name="Zody M.C."/>
            <person name="Mesirov J."/>
            <person name="Lindblad-Toh K."/>
            <person name="Birren B."/>
            <person name="Nusbaum C."/>
            <person name="Kahn D."/>
            <person name="Robinson-Rechavi M."/>
            <person name="Laudet V."/>
            <person name="Schachter V."/>
            <person name="Quetier F."/>
            <person name="Saurin W."/>
            <person name="Scarpelli C."/>
            <person name="Wincker P."/>
            <person name="Lander E.S."/>
            <person name="Weissenbach J."/>
            <person name="Roest Crollius H."/>
        </authorList>
    </citation>
    <scope>NUCLEOTIDE SEQUENCE [LARGE SCALE GENOMIC DNA]</scope>
</reference>
<organism evidence="2">
    <name type="scientific">Tetraodon nigroviridis</name>
    <name type="common">Spotted green pufferfish</name>
    <name type="synonym">Chelonodon nigroviridis</name>
    <dbReference type="NCBI Taxonomy" id="99883"/>
    <lineage>
        <taxon>Eukaryota</taxon>
        <taxon>Metazoa</taxon>
        <taxon>Chordata</taxon>
        <taxon>Craniata</taxon>
        <taxon>Vertebrata</taxon>
        <taxon>Euteleostomi</taxon>
        <taxon>Actinopterygii</taxon>
        <taxon>Neopterygii</taxon>
        <taxon>Teleostei</taxon>
        <taxon>Neoteleostei</taxon>
        <taxon>Acanthomorphata</taxon>
        <taxon>Eupercaria</taxon>
        <taxon>Tetraodontiformes</taxon>
        <taxon>Tetradontoidea</taxon>
        <taxon>Tetraodontidae</taxon>
        <taxon>Tetraodon</taxon>
    </lineage>
</organism>
<dbReference type="EMBL" id="CAAE01015888">
    <property type="protein sequence ID" value="CAG13462.1"/>
    <property type="molecule type" value="Genomic_DNA"/>
</dbReference>
<name>Q4RDS0_TETNG</name>
<dbReference type="KEGG" id="tng:GSTEN00038699G001"/>
<feature type="non-terminal residue" evidence="2">
    <location>
        <position position="1"/>
    </location>
</feature>
<sequence length="31" mass="2925">GPSGTNIIIGSIAGAILLAAIVLGGTGWGFK</sequence>
<evidence type="ECO:0000256" key="1">
    <source>
        <dbReference type="SAM" id="Phobius"/>
    </source>
</evidence>
<keyword evidence="1" id="KW-1133">Transmembrane helix</keyword>
<keyword evidence="1" id="KW-0812">Transmembrane</keyword>
<feature type="transmembrane region" description="Helical" evidence="1">
    <location>
        <begin position="6"/>
        <end position="30"/>
    </location>
</feature>
<keyword evidence="1" id="KW-0472">Membrane</keyword>
<accession>Q4RDS0</accession>
<gene>
    <name evidence="2" type="ORF">GSTENG00038699001</name>
</gene>